<evidence type="ECO:0000313" key="1">
    <source>
        <dbReference type="EMBL" id="PSB48132.1"/>
    </source>
</evidence>
<name>A0A2T1FT10_9CYAN</name>
<gene>
    <name evidence="1" type="ORF">C7B77_23985</name>
</gene>
<sequence length="114" mass="12378">MAGSIIIAAADPQALSSIASIEDLESFVYVELDRLVTLDLEILAGSGDCKWASSEPIVYDPDGGMAIFKIDDRGLAYIIKCSADENSLDREDLQKLAKFVQINGNSNIYELATF</sequence>
<reference evidence="1 2" key="1">
    <citation type="submission" date="2018-03" db="EMBL/GenBank/DDBJ databases">
        <title>The ancient ancestry and fast evolution of plastids.</title>
        <authorList>
            <person name="Moore K.R."/>
            <person name="Magnabosco C."/>
            <person name="Momper L."/>
            <person name="Gold D.A."/>
            <person name="Bosak T."/>
            <person name="Fournier G.P."/>
        </authorList>
    </citation>
    <scope>NUCLEOTIDE SEQUENCE [LARGE SCALE GENOMIC DNA]</scope>
    <source>
        <strain evidence="1 2">CCALA 037</strain>
    </source>
</reference>
<dbReference type="Proteomes" id="UP000238937">
    <property type="component" value="Unassembled WGS sequence"/>
</dbReference>
<dbReference type="OrthoDB" id="9840105at2"/>
<dbReference type="EMBL" id="PVWO01000446">
    <property type="protein sequence ID" value="PSB48132.1"/>
    <property type="molecule type" value="Genomic_DNA"/>
</dbReference>
<dbReference type="AlphaFoldDB" id="A0A2T1FT10"/>
<dbReference type="RefSeq" id="WP_106310838.1">
    <property type="nucleotide sequence ID" value="NZ_PVWO01000446.1"/>
</dbReference>
<organism evidence="1 2">
    <name type="scientific">Chamaesiphon polymorphus CCALA 037</name>
    <dbReference type="NCBI Taxonomy" id="2107692"/>
    <lineage>
        <taxon>Bacteria</taxon>
        <taxon>Bacillati</taxon>
        <taxon>Cyanobacteriota</taxon>
        <taxon>Cyanophyceae</taxon>
        <taxon>Gomontiellales</taxon>
        <taxon>Chamaesiphonaceae</taxon>
        <taxon>Chamaesiphon</taxon>
    </lineage>
</organism>
<keyword evidence="2" id="KW-1185">Reference proteome</keyword>
<proteinExistence type="predicted"/>
<accession>A0A2T1FT10</accession>
<evidence type="ECO:0000313" key="2">
    <source>
        <dbReference type="Proteomes" id="UP000238937"/>
    </source>
</evidence>
<protein>
    <submittedName>
        <fullName evidence="1">Uncharacterized protein</fullName>
    </submittedName>
</protein>
<comment type="caution">
    <text evidence="1">The sequence shown here is derived from an EMBL/GenBank/DDBJ whole genome shotgun (WGS) entry which is preliminary data.</text>
</comment>